<evidence type="ECO:0000313" key="2">
    <source>
        <dbReference type="EMBL" id="KKQ70595.1"/>
    </source>
</evidence>
<comment type="caution">
    <text evidence="2">The sequence shown here is derived from an EMBL/GenBank/DDBJ whole genome shotgun (WGS) entry which is preliminary data.</text>
</comment>
<dbReference type="PANTHER" id="PTHR43736">
    <property type="entry name" value="ADP-RIBOSE PYROPHOSPHATASE"/>
    <property type="match status" value="1"/>
</dbReference>
<dbReference type="SUPFAM" id="SSF55811">
    <property type="entry name" value="Nudix"/>
    <property type="match status" value="1"/>
</dbReference>
<dbReference type="EMBL" id="LBUU01000004">
    <property type="protein sequence ID" value="KKQ70595.1"/>
    <property type="molecule type" value="Genomic_DNA"/>
</dbReference>
<dbReference type="InterPro" id="IPR036388">
    <property type="entry name" value="WH-like_DNA-bd_sf"/>
</dbReference>
<evidence type="ECO:0000259" key="1">
    <source>
        <dbReference type="PROSITE" id="PS51462"/>
    </source>
</evidence>
<dbReference type="Proteomes" id="UP000034022">
    <property type="component" value="Unassembled WGS sequence"/>
</dbReference>
<dbReference type="AlphaFoldDB" id="A0A0G0K599"/>
<dbReference type="CDD" id="cd18873">
    <property type="entry name" value="NUDIX_NadM_like"/>
    <property type="match status" value="1"/>
</dbReference>
<dbReference type="SUPFAM" id="SSF46785">
    <property type="entry name" value="Winged helix' DNA-binding domain"/>
    <property type="match status" value="1"/>
</dbReference>
<dbReference type="InterPro" id="IPR054105">
    <property type="entry name" value="WHD_NrtR"/>
</dbReference>
<reference evidence="2 3" key="1">
    <citation type="journal article" date="2015" name="Nature">
        <title>rRNA introns, odd ribosomes, and small enigmatic genomes across a large radiation of phyla.</title>
        <authorList>
            <person name="Brown C.T."/>
            <person name="Hug L.A."/>
            <person name="Thomas B.C."/>
            <person name="Sharon I."/>
            <person name="Castelle C.J."/>
            <person name="Singh A."/>
            <person name="Wilkins M.J."/>
            <person name="Williams K.H."/>
            <person name="Banfield J.F."/>
        </authorList>
    </citation>
    <scope>NUCLEOTIDE SEQUENCE [LARGE SCALE GENOMIC DNA]</scope>
</reference>
<organism evidence="2 3">
    <name type="scientific">Candidatus Falkowbacteria bacterium GW2011_GWE1_38_31</name>
    <dbReference type="NCBI Taxonomy" id="1618638"/>
    <lineage>
        <taxon>Bacteria</taxon>
        <taxon>Candidatus Falkowiibacteriota</taxon>
    </lineage>
</organism>
<gene>
    <name evidence="2" type="ORF">US91_C0004G0080</name>
</gene>
<dbReference type="Pfam" id="PF21906">
    <property type="entry name" value="WHD_NrtR"/>
    <property type="match status" value="1"/>
</dbReference>
<dbReference type="Gene3D" id="3.90.79.10">
    <property type="entry name" value="Nucleoside Triphosphate Pyrophosphohydrolase"/>
    <property type="match status" value="1"/>
</dbReference>
<sequence length="224" mass="25441">MSNIIKKYEYAVMATDTVLFALDDGKLKILLIKMNKKPFVDMWAVPGGLVRGDESVEVSAKRTLKEKTGVANVFMEQLYTFGNVNRDPFGRVVSIAYMALTPNIDMEIKTTKDHKEIGWFDVKDLPVLAYDHEKIVKTAVSRLSAKLEYTNIVFQLLSKEFTMNELQTAYEIIRGEKLDKRNFQKKILALDLVKKLDKKTTGQAHRPANVCTAKHEGVVNVEIL</sequence>
<proteinExistence type="predicted"/>
<evidence type="ECO:0000313" key="3">
    <source>
        <dbReference type="Proteomes" id="UP000034022"/>
    </source>
</evidence>
<keyword evidence="2" id="KW-0378">Hydrolase</keyword>
<dbReference type="Gene3D" id="1.10.10.10">
    <property type="entry name" value="Winged helix-like DNA-binding domain superfamily/Winged helix DNA-binding domain"/>
    <property type="match status" value="1"/>
</dbReference>
<dbReference type="InterPro" id="IPR015797">
    <property type="entry name" value="NUDIX_hydrolase-like_dom_sf"/>
</dbReference>
<dbReference type="Pfam" id="PF00293">
    <property type="entry name" value="NUDIX"/>
    <property type="match status" value="1"/>
</dbReference>
<dbReference type="PROSITE" id="PS51462">
    <property type="entry name" value="NUDIX"/>
    <property type="match status" value="1"/>
</dbReference>
<dbReference type="InterPro" id="IPR036390">
    <property type="entry name" value="WH_DNA-bd_sf"/>
</dbReference>
<dbReference type="GO" id="GO:0016787">
    <property type="term" value="F:hydrolase activity"/>
    <property type="evidence" value="ECO:0007669"/>
    <property type="project" value="UniProtKB-KW"/>
</dbReference>
<feature type="domain" description="Nudix hydrolase" evidence="1">
    <location>
        <begin position="13"/>
        <end position="143"/>
    </location>
</feature>
<protein>
    <submittedName>
        <fullName evidence="2">NUDIX hydrolase</fullName>
    </submittedName>
</protein>
<name>A0A0G0K599_9BACT</name>
<dbReference type="InterPro" id="IPR000086">
    <property type="entry name" value="NUDIX_hydrolase_dom"/>
</dbReference>
<dbReference type="PANTHER" id="PTHR43736:SF4">
    <property type="entry name" value="SLR1690 PROTEIN"/>
    <property type="match status" value="1"/>
</dbReference>
<accession>A0A0G0K599</accession>